<dbReference type="GO" id="GO:0005634">
    <property type="term" value="C:nucleus"/>
    <property type="evidence" value="ECO:0007669"/>
    <property type="project" value="UniProtKB-SubCell"/>
</dbReference>
<evidence type="ECO:0000313" key="14">
    <source>
        <dbReference type="EMBL" id="CEL93771.1"/>
    </source>
</evidence>
<sequence length="442" mass="48317">MAAAATATATAASKIPWTDLQVPPPELQPEFCLVSGQCFSFKPCEAEAGAVEAPSDGAGDGVSDSKEWVGVIGRGVYHIRQTEQTTLFRCLHHSRYSSDGSECVAEVREFFRLHTEMAPLYRRWEGADARMRQIVPALRGARVIQQDATECLFTFICSSNNNISRITLMIDRLKRHYGDLIATITSPTPTLTGAALQEHQDSISRDGSGGGLRSSSDERRAEEEGGGGEHAGSGYSWYSFPTIDRLAAASEQGLRSIGLGYRAKSVVETAKALKELGGEAFLQKLKSPTMTRQEVQKELLQFRGVGRKVADCVGLFSLDRFDAIPVDTHVWRIACRDLDRSLQSAKSLTPAVYDRVGDLFRDRYGSRAGWAHSLLFTAELPAFRARLPASLQQEMSEFAVSEKEAKKTERAARKRRRTGAEGEGEGEEEGEGEGDGGGDAEE</sequence>
<dbReference type="InterPro" id="IPR023170">
    <property type="entry name" value="HhH_base_excis_C"/>
</dbReference>
<dbReference type="Gene3D" id="3.30.310.40">
    <property type="match status" value="1"/>
</dbReference>
<evidence type="ECO:0000256" key="10">
    <source>
        <dbReference type="ARBA" id="ARBA00023295"/>
    </source>
</evidence>
<dbReference type="GO" id="GO:0140078">
    <property type="term" value="F:class I DNA-(apurinic or apyrimidinic site) endonuclease activity"/>
    <property type="evidence" value="ECO:0007669"/>
    <property type="project" value="UniProtKB-EC"/>
</dbReference>
<feature type="compositionally biased region" description="Basic and acidic residues" evidence="12">
    <location>
        <begin position="400"/>
        <end position="411"/>
    </location>
</feature>
<organism evidence="14 15">
    <name type="scientific">Vitrella brassicaformis (strain CCMP3155)</name>
    <dbReference type="NCBI Taxonomy" id="1169540"/>
    <lineage>
        <taxon>Eukaryota</taxon>
        <taxon>Sar</taxon>
        <taxon>Alveolata</taxon>
        <taxon>Colpodellida</taxon>
        <taxon>Vitrellaceae</taxon>
        <taxon>Vitrella</taxon>
    </lineage>
</organism>
<keyword evidence="4" id="KW-0227">DNA damage</keyword>
<dbReference type="Gene3D" id="1.10.1670.10">
    <property type="entry name" value="Helix-hairpin-Helix base-excision DNA repair enzymes (C-terminal)"/>
    <property type="match status" value="1"/>
</dbReference>
<dbReference type="GO" id="GO:0034039">
    <property type="term" value="F:8-oxo-7,8-dihydroguanine DNA N-glycosylase activity"/>
    <property type="evidence" value="ECO:0007669"/>
    <property type="project" value="TreeGrafter"/>
</dbReference>
<evidence type="ECO:0000259" key="13">
    <source>
        <dbReference type="SMART" id="SM00478"/>
    </source>
</evidence>
<dbReference type="SMART" id="SM00478">
    <property type="entry name" value="ENDO3c"/>
    <property type="match status" value="1"/>
</dbReference>
<dbReference type="FunFam" id="1.10.1670.10:FF:000005">
    <property type="entry name" value="N-glycosylase/DNA lyase OGG1"/>
    <property type="match status" value="1"/>
</dbReference>
<dbReference type="OrthoDB" id="447980at2759"/>
<evidence type="ECO:0000256" key="2">
    <source>
        <dbReference type="ARBA" id="ARBA00010679"/>
    </source>
</evidence>
<comment type="catalytic activity">
    <reaction evidence="11">
        <text>2'-deoxyribonucleotide-(2'-deoxyribose 5'-phosphate)-2'-deoxyribonucleotide-DNA = a 3'-end 2'-deoxyribonucleotide-(2,3-dehydro-2,3-deoxyribose 5'-phosphate)-DNA + a 5'-end 5'-phospho-2'-deoxyribonucleoside-DNA + H(+)</text>
        <dbReference type="Rhea" id="RHEA:66592"/>
        <dbReference type="Rhea" id="RHEA-COMP:13180"/>
        <dbReference type="Rhea" id="RHEA-COMP:16897"/>
        <dbReference type="Rhea" id="RHEA-COMP:17067"/>
        <dbReference type="ChEBI" id="CHEBI:15378"/>
        <dbReference type="ChEBI" id="CHEBI:136412"/>
        <dbReference type="ChEBI" id="CHEBI:157695"/>
        <dbReference type="ChEBI" id="CHEBI:167181"/>
        <dbReference type="EC" id="4.2.99.18"/>
    </reaction>
</comment>
<keyword evidence="7" id="KW-0456">Lyase</keyword>
<evidence type="ECO:0000256" key="9">
    <source>
        <dbReference type="ARBA" id="ARBA00023268"/>
    </source>
</evidence>
<evidence type="ECO:0000256" key="5">
    <source>
        <dbReference type="ARBA" id="ARBA00022801"/>
    </source>
</evidence>
<dbReference type="PANTHER" id="PTHR10242:SF2">
    <property type="entry name" value="N-GLYCOSYLASE_DNA LYASE"/>
    <property type="match status" value="1"/>
</dbReference>
<dbReference type="PANTHER" id="PTHR10242">
    <property type="entry name" value="8-OXOGUANINE DNA GLYCOSYLASE"/>
    <property type="match status" value="1"/>
</dbReference>
<keyword evidence="15" id="KW-1185">Reference proteome</keyword>
<dbReference type="SUPFAM" id="SSF55945">
    <property type="entry name" value="TATA-box binding protein-like"/>
    <property type="match status" value="1"/>
</dbReference>
<evidence type="ECO:0000256" key="6">
    <source>
        <dbReference type="ARBA" id="ARBA00023204"/>
    </source>
</evidence>
<dbReference type="GO" id="GO:0006285">
    <property type="term" value="P:base-excision repair, AP site formation"/>
    <property type="evidence" value="ECO:0007669"/>
    <property type="project" value="TreeGrafter"/>
</dbReference>
<dbReference type="Pfam" id="PF00730">
    <property type="entry name" value="HhH-GPD"/>
    <property type="match status" value="1"/>
</dbReference>
<dbReference type="STRING" id="1169540.A0A0G4ECR9"/>
<comment type="similarity">
    <text evidence="2">Belongs to the type-1 OGG1 family.</text>
</comment>
<dbReference type="PhylomeDB" id="A0A0G4ECR9"/>
<dbReference type="EMBL" id="CDMY01000189">
    <property type="protein sequence ID" value="CEL93771.1"/>
    <property type="molecule type" value="Genomic_DNA"/>
</dbReference>
<evidence type="ECO:0000256" key="3">
    <source>
        <dbReference type="ARBA" id="ARBA00012720"/>
    </source>
</evidence>
<evidence type="ECO:0000256" key="11">
    <source>
        <dbReference type="ARBA" id="ARBA00044632"/>
    </source>
</evidence>
<feature type="domain" description="HhH-GPD" evidence="13">
    <location>
        <begin position="233"/>
        <end position="380"/>
    </location>
</feature>
<evidence type="ECO:0000256" key="12">
    <source>
        <dbReference type="SAM" id="MobiDB-lite"/>
    </source>
</evidence>
<evidence type="ECO:0000256" key="7">
    <source>
        <dbReference type="ARBA" id="ARBA00023239"/>
    </source>
</evidence>
<dbReference type="InterPro" id="IPR052054">
    <property type="entry name" value="Oxidative_DNA_repair_enzyme"/>
</dbReference>
<dbReference type="InterPro" id="IPR011257">
    <property type="entry name" value="DNA_glycosylase"/>
</dbReference>
<evidence type="ECO:0000313" key="15">
    <source>
        <dbReference type="Proteomes" id="UP000041254"/>
    </source>
</evidence>
<keyword evidence="10" id="KW-0326">Glycosidase</keyword>
<keyword evidence="8" id="KW-0539">Nucleus</keyword>
<feature type="region of interest" description="Disordered" evidence="12">
    <location>
        <begin position="195"/>
        <end position="233"/>
    </location>
</feature>
<reference evidence="14 15" key="1">
    <citation type="submission" date="2014-11" db="EMBL/GenBank/DDBJ databases">
        <authorList>
            <person name="Zhu J."/>
            <person name="Qi W."/>
            <person name="Song R."/>
        </authorList>
    </citation>
    <scope>NUCLEOTIDE SEQUENCE [LARGE SCALE GENOMIC DNA]</scope>
</reference>
<protein>
    <recommendedName>
        <fullName evidence="3">DNA-(apurinic or apyrimidinic site) lyase</fullName>
        <ecNumber evidence="3">4.2.99.18</ecNumber>
    </recommendedName>
</protein>
<dbReference type="InterPro" id="IPR012904">
    <property type="entry name" value="OGG_N"/>
</dbReference>
<feature type="compositionally biased region" description="Acidic residues" evidence="12">
    <location>
        <begin position="422"/>
        <end position="442"/>
    </location>
</feature>
<dbReference type="SUPFAM" id="SSF48150">
    <property type="entry name" value="DNA-glycosylase"/>
    <property type="match status" value="1"/>
</dbReference>
<evidence type="ECO:0000256" key="4">
    <source>
        <dbReference type="ARBA" id="ARBA00022763"/>
    </source>
</evidence>
<dbReference type="GO" id="GO:0006289">
    <property type="term" value="P:nucleotide-excision repair"/>
    <property type="evidence" value="ECO:0007669"/>
    <property type="project" value="InterPro"/>
</dbReference>
<dbReference type="GO" id="GO:0003684">
    <property type="term" value="F:damaged DNA binding"/>
    <property type="evidence" value="ECO:0007669"/>
    <property type="project" value="InterPro"/>
</dbReference>
<dbReference type="Pfam" id="PF07934">
    <property type="entry name" value="OGG_N"/>
    <property type="match status" value="1"/>
</dbReference>
<dbReference type="AlphaFoldDB" id="A0A0G4ECR9"/>
<keyword evidence="9" id="KW-0511">Multifunctional enzyme</keyword>
<dbReference type="CDD" id="cd00056">
    <property type="entry name" value="ENDO3c"/>
    <property type="match status" value="1"/>
</dbReference>
<feature type="region of interest" description="Disordered" evidence="12">
    <location>
        <begin position="397"/>
        <end position="442"/>
    </location>
</feature>
<gene>
    <name evidence="14" type="ORF">Vbra_7108</name>
</gene>
<name>A0A0G4ECR9_VITBC</name>
<keyword evidence="5" id="KW-0378">Hydrolase</keyword>
<dbReference type="FunCoup" id="A0A0G4ECR9">
    <property type="interactions" value="239"/>
</dbReference>
<dbReference type="EC" id="4.2.99.18" evidence="3"/>
<dbReference type="InParanoid" id="A0A0G4ECR9"/>
<accession>A0A0G4ECR9</accession>
<dbReference type="Proteomes" id="UP000041254">
    <property type="component" value="Unassembled WGS sequence"/>
</dbReference>
<keyword evidence="6" id="KW-0234">DNA repair</keyword>
<dbReference type="Gene3D" id="1.10.340.30">
    <property type="entry name" value="Hypothetical protein, domain 2"/>
    <property type="match status" value="1"/>
</dbReference>
<dbReference type="VEuPathDB" id="CryptoDB:Vbra_7108"/>
<dbReference type="InterPro" id="IPR003265">
    <property type="entry name" value="HhH-GPD_domain"/>
</dbReference>
<evidence type="ECO:0000256" key="1">
    <source>
        <dbReference type="ARBA" id="ARBA00004123"/>
    </source>
</evidence>
<comment type="subcellular location">
    <subcellularLocation>
        <location evidence="1">Nucleus</location>
    </subcellularLocation>
</comment>
<dbReference type="OMA" id="GYAQEYL"/>
<proteinExistence type="inferred from homology"/>
<evidence type="ECO:0000256" key="8">
    <source>
        <dbReference type="ARBA" id="ARBA00023242"/>
    </source>
</evidence>